<keyword evidence="1" id="KW-0175">Coiled coil</keyword>
<keyword evidence="3" id="KW-1185">Reference proteome</keyword>
<dbReference type="AlphaFoldDB" id="A0A9P6W828"/>
<evidence type="ECO:0000313" key="2">
    <source>
        <dbReference type="EMBL" id="KAG0667236.1"/>
    </source>
</evidence>
<comment type="caution">
    <text evidence="2">The sequence shown here is derived from an EMBL/GenBank/DDBJ whole genome shotgun (WGS) entry which is preliminary data.</text>
</comment>
<evidence type="ECO:0000313" key="3">
    <source>
        <dbReference type="Proteomes" id="UP000777482"/>
    </source>
</evidence>
<feature type="coiled-coil region" evidence="1">
    <location>
        <begin position="111"/>
        <end position="138"/>
    </location>
</feature>
<gene>
    <name evidence="2" type="ORF">C6P46_002648</name>
</gene>
<dbReference type="OrthoDB" id="10357103at2759"/>
<sequence>MMQLYTTEQSLQSVHRSQLEHRLARVDVKQRTTRWIKDTLRGLVQHLKEAFASFFAAGRASPIAEAAPALLPDTDTDKTAPSSSASASSFLAGIVKPDADLDVWNLSKVDAKESTTDLDELESILADVNELFLQLTTEIYNAYTNLSNLQGHTLAGLLVDISAHESEQERDCEAIVNFLELLRATLGGLQQPELALALG</sequence>
<reference evidence="2 3" key="1">
    <citation type="submission" date="2020-11" db="EMBL/GenBank/DDBJ databases">
        <title>Kefir isolates.</title>
        <authorList>
            <person name="Marcisauskas S."/>
            <person name="Kim Y."/>
            <person name="Blasche S."/>
        </authorList>
    </citation>
    <scope>NUCLEOTIDE SEQUENCE [LARGE SCALE GENOMIC DNA]</scope>
    <source>
        <strain evidence="2 3">KR</strain>
    </source>
</reference>
<dbReference type="EMBL" id="PUHQ01000002">
    <property type="protein sequence ID" value="KAG0667236.1"/>
    <property type="molecule type" value="Genomic_DNA"/>
</dbReference>
<dbReference type="Proteomes" id="UP000777482">
    <property type="component" value="Unassembled WGS sequence"/>
</dbReference>
<name>A0A9P6W828_RHOMI</name>
<organism evidence="2 3">
    <name type="scientific">Rhodotorula mucilaginosa</name>
    <name type="common">Yeast</name>
    <name type="synonym">Rhodotorula rubra</name>
    <dbReference type="NCBI Taxonomy" id="5537"/>
    <lineage>
        <taxon>Eukaryota</taxon>
        <taxon>Fungi</taxon>
        <taxon>Dikarya</taxon>
        <taxon>Basidiomycota</taxon>
        <taxon>Pucciniomycotina</taxon>
        <taxon>Microbotryomycetes</taxon>
        <taxon>Sporidiobolales</taxon>
        <taxon>Sporidiobolaceae</taxon>
        <taxon>Rhodotorula</taxon>
    </lineage>
</organism>
<proteinExistence type="predicted"/>
<evidence type="ECO:0000256" key="1">
    <source>
        <dbReference type="SAM" id="Coils"/>
    </source>
</evidence>
<accession>A0A9P6W828</accession>
<protein>
    <submittedName>
        <fullName evidence="2">Uncharacterized protein</fullName>
    </submittedName>
</protein>